<proteinExistence type="predicted"/>
<dbReference type="AlphaFoldDB" id="A0A7W3YNA1"/>
<feature type="transmembrane region" description="Helical" evidence="1">
    <location>
        <begin position="43"/>
        <end position="65"/>
    </location>
</feature>
<keyword evidence="1" id="KW-0812">Transmembrane</keyword>
<dbReference type="Proteomes" id="UP000517106">
    <property type="component" value="Unassembled WGS sequence"/>
</dbReference>
<evidence type="ECO:0000256" key="1">
    <source>
        <dbReference type="SAM" id="Phobius"/>
    </source>
</evidence>
<accession>A0A7W3YNA1</accession>
<feature type="transmembrane region" description="Helical" evidence="1">
    <location>
        <begin position="124"/>
        <end position="144"/>
    </location>
</feature>
<feature type="transmembrane region" description="Helical" evidence="1">
    <location>
        <begin position="6"/>
        <end position="22"/>
    </location>
</feature>
<protein>
    <submittedName>
        <fullName evidence="2">Uncharacterized protein</fullName>
    </submittedName>
</protein>
<reference evidence="2 3" key="1">
    <citation type="submission" date="2020-07" db="EMBL/GenBank/DDBJ databases">
        <title>Description of Limosilactobacillus balticus sp. nov., Limosilactobacillus agrestis sp. nov., Limosilactobacillus albertensis sp. nov., Limosilactobacillus rudii sp. nov., Limosilactobacillus fastidiosus sp. nov., five novel Limosilactobacillus species isolated from the vertebrate gastrointestinal tract, and proposal of 6 subspecies of Limosilactobacillus reuteri adapted to the gastrointestinal tract of specific vertebrate hosts.</title>
        <authorList>
            <person name="Li F."/>
            <person name="Cheng C."/>
            <person name="Zheng J."/>
            <person name="Quevedo R.M."/>
            <person name="Li J."/>
            <person name="Roos S."/>
            <person name="Gaenzle M.G."/>
            <person name="Walter J."/>
        </authorList>
    </citation>
    <scope>NUCLEOTIDE SEQUENCE [LARGE SCALE GENOMIC DNA]</scope>
    <source>
        <strain evidence="2 3">STM2_1</strain>
    </source>
</reference>
<sequence>MLLGYFTLLLFSSLLVLGFISINSKLDIYQNQFKGEKFYYLKLIFWDSFTLFSRLIIITLAILGIVENAKHFNIVSLAKLQSANLTAIGFLTTITFYFLSNFIFKIHVILGMDNTKKLSLNAELAKLFIEIASISATPTFFLWHNQLKLPNSNDDFLLLSLFVSDFALVFGVAMFIAILFIFAFRVLKFIPAWMLQPKSANFATLSPNHYDIDNLLESENTYKSKKKNYIDSMKATISNDPLTNKLQDISFKRTKSSRR</sequence>
<organism evidence="2 3">
    <name type="scientific">Limosilactobacillus rudii</name>
    <dbReference type="NCBI Taxonomy" id="2759755"/>
    <lineage>
        <taxon>Bacteria</taxon>
        <taxon>Bacillati</taxon>
        <taxon>Bacillota</taxon>
        <taxon>Bacilli</taxon>
        <taxon>Lactobacillales</taxon>
        <taxon>Lactobacillaceae</taxon>
        <taxon>Limosilactobacillus</taxon>
    </lineage>
</organism>
<keyword evidence="1" id="KW-0472">Membrane</keyword>
<gene>
    <name evidence="2" type="ORF">H5S09_03830</name>
</gene>
<name>A0A7W3YNA1_9LACO</name>
<evidence type="ECO:0000313" key="3">
    <source>
        <dbReference type="Proteomes" id="UP000517106"/>
    </source>
</evidence>
<feature type="transmembrane region" description="Helical" evidence="1">
    <location>
        <begin position="85"/>
        <end position="104"/>
    </location>
</feature>
<comment type="caution">
    <text evidence="2">The sequence shown here is derived from an EMBL/GenBank/DDBJ whole genome shotgun (WGS) entry which is preliminary data.</text>
</comment>
<dbReference type="EMBL" id="JACIVA010000039">
    <property type="protein sequence ID" value="MBB1097082.1"/>
    <property type="molecule type" value="Genomic_DNA"/>
</dbReference>
<keyword evidence="3" id="KW-1185">Reference proteome</keyword>
<evidence type="ECO:0000313" key="2">
    <source>
        <dbReference type="EMBL" id="MBB1097082.1"/>
    </source>
</evidence>
<feature type="transmembrane region" description="Helical" evidence="1">
    <location>
        <begin position="156"/>
        <end position="184"/>
    </location>
</feature>
<keyword evidence="1" id="KW-1133">Transmembrane helix</keyword>
<dbReference type="RefSeq" id="WP_182595823.1">
    <property type="nucleotide sequence ID" value="NZ_JACIVA010000039.1"/>
</dbReference>